<sequence length="53" mass="5489">MALTSSVHAPAISLKALAIKVLTPFIENDGLRHATYISAGLFVAIAVIKLAVA</sequence>
<keyword evidence="1" id="KW-0812">Transmembrane</keyword>
<keyword evidence="1" id="KW-1133">Transmembrane helix</keyword>
<accession>A0ABS8YXY0</accession>
<feature type="transmembrane region" description="Helical" evidence="1">
    <location>
        <begin position="34"/>
        <end position="52"/>
    </location>
</feature>
<comment type="caution">
    <text evidence="2">The sequence shown here is derived from an EMBL/GenBank/DDBJ whole genome shotgun (WGS) entry which is preliminary data.</text>
</comment>
<reference evidence="2 3" key="1">
    <citation type="submission" date="2021-12" db="EMBL/GenBank/DDBJ databases">
        <title>Sinirhodobacter sp. WL0062 is a bacterium isolated from seawater.</title>
        <authorList>
            <person name="Wang L."/>
            <person name="He W."/>
            <person name="Zhang D.-F."/>
        </authorList>
    </citation>
    <scope>NUCLEOTIDE SEQUENCE [LARGE SCALE GENOMIC DNA]</scope>
    <source>
        <strain evidence="2 3">WL0062</strain>
    </source>
</reference>
<proteinExistence type="predicted"/>
<evidence type="ECO:0000313" key="2">
    <source>
        <dbReference type="EMBL" id="MCE5973995.1"/>
    </source>
</evidence>
<organism evidence="2 3">
    <name type="scientific">Rhodobacter flavimaris</name>
    <dbReference type="NCBI Taxonomy" id="2907145"/>
    <lineage>
        <taxon>Bacteria</taxon>
        <taxon>Pseudomonadati</taxon>
        <taxon>Pseudomonadota</taxon>
        <taxon>Alphaproteobacteria</taxon>
        <taxon>Rhodobacterales</taxon>
        <taxon>Rhodobacter group</taxon>
        <taxon>Rhodobacter</taxon>
    </lineage>
</organism>
<dbReference type="RefSeq" id="WP_233676963.1">
    <property type="nucleotide sequence ID" value="NZ_JAJUOS010000007.1"/>
</dbReference>
<evidence type="ECO:0000256" key="1">
    <source>
        <dbReference type="SAM" id="Phobius"/>
    </source>
</evidence>
<protein>
    <submittedName>
        <fullName evidence="2">Uncharacterized protein</fullName>
    </submittedName>
</protein>
<name>A0ABS8YXY0_9RHOB</name>
<keyword evidence="3" id="KW-1185">Reference proteome</keyword>
<evidence type="ECO:0000313" key="3">
    <source>
        <dbReference type="Proteomes" id="UP001521181"/>
    </source>
</evidence>
<dbReference type="Proteomes" id="UP001521181">
    <property type="component" value="Unassembled WGS sequence"/>
</dbReference>
<gene>
    <name evidence="2" type="ORF">LZA78_10920</name>
</gene>
<keyword evidence="1" id="KW-0472">Membrane</keyword>
<dbReference type="EMBL" id="JAJUOS010000007">
    <property type="protein sequence ID" value="MCE5973995.1"/>
    <property type="molecule type" value="Genomic_DNA"/>
</dbReference>